<evidence type="ECO:0000256" key="1">
    <source>
        <dbReference type="ARBA" id="ARBA00004389"/>
    </source>
</evidence>
<evidence type="ECO:0000256" key="13">
    <source>
        <dbReference type="SAM" id="Phobius"/>
    </source>
</evidence>
<comment type="subcellular location">
    <subcellularLocation>
        <location evidence="1">Endoplasmic reticulum membrane</location>
        <topology evidence="1">Single-pass membrane protein</topology>
    </subcellularLocation>
</comment>
<dbReference type="SUPFAM" id="SSF53448">
    <property type="entry name" value="Nucleotide-diphospho-sugar transferases"/>
    <property type="match status" value="1"/>
</dbReference>
<keyword evidence="9" id="KW-0735">Signal-anchor</keyword>
<dbReference type="PANTHER" id="PTHR10859">
    <property type="entry name" value="GLYCOSYL TRANSFERASE"/>
    <property type="match status" value="1"/>
</dbReference>
<dbReference type="GO" id="GO:0004581">
    <property type="term" value="F:dolichyl-phosphate beta-glucosyltransferase activity"/>
    <property type="evidence" value="ECO:0007669"/>
    <property type="project" value="UniProtKB-EC"/>
</dbReference>
<evidence type="ECO:0000313" key="15">
    <source>
        <dbReference type="EMBL" id="KAL0481481.1"/>
    </source>
</evidence>
<keyword evidence="8" id="KW-0256">Endoplasmic reticulum</keyword>
<accession>A0AAW2YVK8</accession>
<evidence type="ECO:0000259" key="14">
    <source>
        <dbReference type="Pfam" id="PF00535"/>
    </source>
</evidence>
<evidence type="ECO:0000256" key="4">
    <source>
        <dbReference type="ARBA" id="ARBA00012583"/>
    </source>
</evidence>
<organism evidence="15 16">
    <name type="scientific">Acrasis kona</name>
    <dbReference type="NCBI Taxonomy" id="1008807"/>
    <lineage>
        <taxon>Eukaryota</taxon>
        <taxon>Discoba</taxon>
        <taxon>Heterolobosea</taxon>
        <taxon>Tetramitia</taxon>
        <taxon>Eutetramitia</taxon>
        <taxon>Acrasidae</taxon>
        <taxon>Acrasis</taxon>
    </lineage>
</organism>
<dbReference type="InterPro" id="IPR035518">
    <property type="entry name" value="DPG_synthase"/>
</dbReference>
<dbReference type="GO" id="GO:0006487">
    <property type="term" value="P:protein N-linked glycosylation"/>
    <property type="evidence" value="ECO:0007669"/>
    <property type="project" value="TreeGrafter"/>
</dbReference>
<comment type="similarity">
    <text evidence="3">Belongs to the glycosyltransferase 2 family.</text>
</comment>
<keyword evidence="10 13" id="KW-1133">Transmembrane helix</keyword>
<dbReference type="CDD" id="cd04188">
    <property type="entry name" value="DPG_synthase"/>
    <property type="match status" value="1"/>
</dbReference>
<keyword evidence="5" id="KW-0328">Glycosyltransferase</keyword>
<dbReference type="Gene3D" id="3.90.550.10">
    <property type="entry name" value="Spore Coat Polysaccharide Biosynthesis Protein SpsA, Chain A"/>
    <property type="match status" value="1"/>
</dbReference>
<dbReference type="EMBL" id="JAOPGA020000768">
    <property type="protein sequence ID" value="KAL0481481.1"/>
    <property type="molecule type" value="Genomic_DNA"/>
</dbReference>
<evidence type="ECO:0000256" key="2">
    <source>
        <dbReference type="ARBA" id="ARBA00004922"/>
    </source>
</evidence>
<evidence type="ECO:0000256" key="12">
    <source>
        <dbReference type="ARBA" id="ARBA00045097"/>
    </source>
</evidence>
<feature type="transmembrane region" description="Helical" evidence="13">
    <location>
        <begin position="6"/>
        <end position="24"/>
    </location>
</feature>
<keyword evidence="7 13" id="KW-0812">Transmembrane</keyword>
<dbReference type="PANTHER" id="PTHR10859:SF91">
    <property type="entry name" value="DOLICHYL-PHOSPHATE BETA-GLUCOSYLTRANSFERASE"/>
    <property type="match status" value="1"/>
</dbReference>
<evidence type="ECO:0000256" key="10">
    <source>
        <dbReference type="ARBA" id="ARBA00022989"/>
    </source>
</evidence>
<keyword evidence="11 13" id="KW-0472">Membrane</keyword>
<evidence type="ECO:0000256" key="3">
    <source>
        <dbReference type="ARBA" id="ARBA00006739"/>
    </source>
</evidence>
<evidence type="ECO:0000256" key="6">
    <source>
        <dbReference type="ARBA" id="ARBA00022679"/>
    </source>
</evidence>
<keyword evidence="16" id="KW-1185">Reference proteome</keyword>
<dbReference type="AlphaFoldDB" id="A0AAW2YVK8"/>
<dbReference type="InterPro" id="IPR001173">
    <property type="entry name" value="Glyco_trans_2-like"/>
</dbReference>
<comment type="caution">
    <text evidence="15">The sequence shown here is derived from an EMBL/GenBank/DDBJ whole genome shotgun (WGS) entry which is preliminary data.</text>
</comment>
<feature type="domain" description="Glycosyltransferase 2-like" evidence="14">
    <location>
        <begin position="66"/>
        <end position="253"/>
    </location>
</feature>
<dbReference type="Pfam" id="PF00535">
    <property type="entry name" value="Glycos_transf_2"/>
    <property type="match status" value="1"/>
</dbReference>
<evidence type="ECO:0000313" key="16">
    <source>
        <dbReference type="Proteomes" id="UP001431209"/>
    </source>
</evidence>
<evidence type="ECO:0000256" key="11">
    <source>
        <dbReference type="ARBA" id="ARBA00023136"/>
    </source>
</evidence>
<keyword evidence="6" id="KW-0808">Transferase</keyword>
<evidence type="ECO:0000256" key="8">
    <source>
        <dbReference type="ARBA" id="ARBA00022824"/>
    </source>
</evidence>
<reference evidence="15 16" key="1">
    <citation type="submission" date="2024-03" db="EMBL/GenBank/DDBJ databases">
        <title>The Acrasis kona genome and developmental transcriptomes reveal deep origins of eukaryotic multicellular pathways.</title>
        <authorList>
            <person name="Sheikh S."/>
            <person name="Fu C.-J."/>
            <person name="Brown M.W."/>
            <person name="Baldauf S.L."/>
        </authorList>
    </citation>
    <scope>NUCLEOTIDE SEQUENCE [LARGE SCALE GENOMIC DNA]</scope>
    <source>
        <strain evidence="15 16">ATCC MYA-3509</strain>
    </source>
</reference>
<dbReference type="GO" id="GO:0005789">
    <property type="term" value="C:endoplasmic reticulum membrane"/>
    <property type="evidence" value="ECO:0007669"/>
    <property type="project" value="UniProtKB-SubCell"/>
</dbReference>
<evidence type="ECO:0000256" key="9">
    <source>
        <dbReference type="ARBA" id="ARBA00022968"/>
    </source>
</evidence>
<comment type="catalytic activity">
    <reaction evidence="12">
        <text>a di-trans,poly-cis-dolichyl phosphate + UDP-alpha-D-glucose = a di-trans,poly-cis-dolichyl beta-D-glucosyl phosphate + UDP</text>
        <dbReference type="Rhea" id="RHEA:15401"/>
        <dbReference type="Rhea" id="RHEA-COMP:19498"/>
        <dbReference type="Rhea" id="RHEA-COMP:19502"/>
        <dbReference type="ChEBI" id="CHEBI:57525"/>
        <dbReference type="ChEBI" id="CHEBI:57683"/>
        <dbReference type="ChEBI" id="CHEBI:58223"/>
        <dbReference type="ChEBI" id="CHEBI:58885"/>
        <dbReference type="EC" id="2.4.1.117"/>
    </reaction>
    <physiologicalReaction direction="left-to-right" evidence="12">
        <dbReference type="Rhea" id="RHEA:15402"/>
    </physiologicalReaction>
</comment>
<name>A0AAW2YVK8_9EUKA</name>
<comment type="pathway">
    <text evidence="2">Protein modification; protein glycosylation.</text>
</comment>
<proteinExistence type="inferred from homology"/>
<evidence type="ECO:0000256" key="5">
    <source>
        <dbReference type="ARBA" id="ARBA00022676"/>
    </source>
</evidence>
<protein>
    <recommendedName>
        <fullName evidence="4">dolichyl-phosphate beta-glucosyltransferase</fullName>
        <ecNumber evidence="4">2.4.1.117</ecNumber>
    </recommendedName>
</protein>
<dbReference type="EC" id="2.4.1.117" evidence="4"/>
<sequence>MPDGGILLISAIVLISIIYFALRFQALNRITAYKLSSFNCEALVEVDKFDRKIENISQDDPSIDLSIVFPAYNEENRLVKTLDETLKYLHQQKEKNKDFTYELIIVDDGSRDGTSLVARQYMEKNFSKEKDNIRLIPLVNNYGKGFAVKQGVIRSRGKLILMADADAATEISDLERLTKKLNEHAVGNNKEIHKNKSVAIGSRSHLQNEDTTANRKLSRKLTSWIFNFLVMQVAGIKKIKDTQCGFKLFTRESARLLFLNLHVNRWCFDIELLIVANYFKIPVEEVPVNWEEVDGSHLNLWGMASTVFDLFLIRVNHLLRFWKVTERPVLKY</sequence>
<dbReference type="InterPro" id="IPR029044">
    <property type="entry name" value="Nucleotide-diphossugar_trans"/>
</dbReference>
<dbReference type="Proteomes" id="UP001431209">
    <property type="component" value="Unassembled WGS sequence"/>
</dbReference>
<evidence type="ECO:0000256" key="7">
    <source>
        <dbReference type="ARBA" id="ARBA00022692"/>
    </source>
</evidence>
<gene>
    <name evidence="15" type="ORF">AKO1_011209</name>
</gene>